<evidence type="ECO:0000313" key="4">
    <source>
        <dbReference type="EMBL" id="OHW61960.1"/>
    </source>
</evidence>
<dbReference type="InterPro" id="IPR029057">
    <property type="entry name" value="PRTase-like"/>
</dbReference>
<name>A0A1S1V6F8_9FIRM</name>
<dbReference type="SUPFAM" id="SSF53271">
    <property type="entry name" value="PRTase-like"/>
    <property type="match status" value="1"/>
</dbReference>
<comment type="caution">
    <text evidence="4">The sequence shown here is derived from an EMBL/GenBank/DDBJ whole genome shotgun (WGS) entry which is preliminary data.</text>
</comment>
<dbReference type="PANTHER" id="PTHR47505:SF1">
    <property type="entry name" value="DNA UTILIZATION PROTEIN YHGH"/>
    <property type="match status" value="1"/>
</dbReference>
<evidence type="ECO:0000259" key="3">
    <source>
        <dbReference type="Pfam" id="PF18912"/>
    </source>
</evidence>
<accession>A0A1S1V6F8</accession>
<comment type="similarity">
    <text evidence="1">Belongs to the ComF/GntX family.</text>
</comment>
<keyword evidence="4" id="KW-0808">Transferase</keyword>
<organism evidence="4 5">
    <name type="scientific">Andreesenia angusta</name>
    <dbReference type="NCBI Taxonomy" id="39480"/>
    <lineage>
        <taxon>Bacteria</taxon>
        <taxon>Bacillati</taxon>
        <taxon>Bacillota</taxon>
        <taxon>Tissierellia</taxon>
        <taxon>Tissierellales</taxon>
        <taxon>Gottschalkiaceae</taxon>
        <taxon>Andreesenia</taxon>
    </lineage>
</organism>
<dbReference type="InterPro" id="IPR000836">
    <property type="entry name" value="PRTase_dom"/>
</dbReference>
<keyword evidence="4" id="KW-0418">Kinase</keyword>
<dbReference type="Pfam" id="PF00156">
    <property type="entry name" value="Pribosyltran"/>
    <property type="match status" value="1"/>
</dbReference>
<dbReference type="AlphaFoldDB" id="A0A1S1V6F8"/>
<evidence type="ECO:0000313" key="5">
    <source>
        <dbReference type="Proteomes" id="UP000180254"/>
    </source>
</evidence>
<dbReference type="Proteomes" id="UP000180254">
    <property type="component" value="Unassembled WGS sequence"/>
</dbReference>
<dbReference type="Pfam" id="PF18912">
    <property type="entry name" value="DZR_2"/>
    <property type="match status" value="1"/>
</dbReference>
<dbReference type="InterPro" id="IPR044005">
    <property type="entry name" value="DZR_2"/>
</dbReference>
<dbReference type="Gene3D" id="3.40.50.2020">
    <property type="match status" value="1"/>
</dbReference>
<dbReference type="InterPro" id="IPR051910">
    <property type="entry name" value="ComF/GntX_DNA_util-trans"/>
</dbReference>
<dbReference type="GO" id="GO:0016301">
    <property type="term" value="F:kinase activity"/>
    <property type="evidence" value="ECO:0007669"/>
    <property type="project" value="UniProtKB-KW"/>
</dbReference>
<dbReference type="STRING" id="39480.EUAN_17240"/>
<dbReference type="PANTHER" id="PTHR47505">
    <property type="entry name" value="DNA UTILIZATION PROTEIN YHGH"/>
    <property type="match status" value="1"/>
</dbReference>
<reference evidence="4 5" key="1">
    <citation type="submission" date="2016-09" db="EMBL/GenBank/DDBJ databases">
        <title>Genome sequence of Eubacterium angustum.</title>
        <authorList>
            <person name="Poehlein A."/>
            <person name="Daniel R."/>
        </authorList>
    </citation>
    <scope>NUCLEOTIDE SEQUENCE [LARGE SCALE GENOMIC DNA]</scope>
    <source>
        <strain evidence="4 5">DSM 1989</strain>
    </source>
</reference>
<feature type="domain" description="Phosphoribosyltransferase" evidence="2">
    <location>
        <begin position="193"/>
        <end position="241"/>
    </location>
</feature>
<protein>
    <submittedName>
        <fullName evidence="4">Ribose-phosphate pyrophosphokinase</fullName>
    </submittedName>
</protein>
<gene>
    <name evidence="4" type="primary">prs_1</name>
    <name evidence="4" type="ORF">EUAN_17240</name>
</gene>
<proteinExistence type="inferred from homology"/>
<feature type="domain" description="Double zinc ribbon" evidence="3">
    <location>
        <begin position="7"/>
        <end position="69"/>
    </location>
</feature>
<sequence length="247" mass="27844">MNILERLLDLLYREKDICFVCGDHIPRLSGHICADCRDDLSFVGPKRCSICGISLRAYRDDKLYLCRDCEVRPKHFEKAVAPLEYSGLSRKLIREFKYQDELHYKKMFGEMIVQKILDSDMENADLVLGVPLSLKKENKRGYNQAKLLSDYISKKLGIKSGEGLLLRTTDTNVQNVLGKAQRIKNLKNAFAVASPDKIKGKSILLIDDIYTTGATVDECAKTLLECGANSVTIATVATAVDRKYKEE</sequence>
<dbReference type="RefSeq" id="WP_071063652.1">
    <property type="nucleotide sequence ID" value="NZ_MKIE01000006.1"/>
</dbReference>
<keyword evidence="5" id="KW-1185">Reference proteome</keyword>
<dbReference type="CDD" id="cd06223">
    <property type="entry name" value="PRTases_typeI"/>
    <property type="match status" value="1"/>
</dbReference>
<evidence type="ECO:0000256" key="1">
    <source>
        <dbReference type="ARBA" id="ARBA00008007"/>
    </source>
</evidence>
<dbReference type="EMBL" id="MKIE01000006">
    <property type="protein sequence ID" value="OHW61960.1"/>
    <property type="molecule type" value="Genomic_DNA"/>
</dbReference>
<evidence type="ECO:0000259" key="2">
    <source>
        <dbReference type="Pfam" id="PF00156"/>
    </source>
</evidence>